<name>A0A927FEC3_9BACT</name>
<organism evidence="2 3">
    <name type="scientific">Pelagicoccus enzymogenes</name>
    <dbReference type="NCBI Taxonomy" id="2773457"/>
    <lineage>
        <taxon>Bacteria</taxon>
        <taxon>Pseudomonadati</taxon>
        <taxon>Verrucomicrobiota</taxon>
        <taxon>Opitutia</taxon>
        <taxon>Puniceicoccales</taxon>
        <taxon>Pelagicoccaceae</taxon>
        <taxon>Pelagicoccus</taxon>
    </lineage>
</organism>
<dbReference type="PANTHER" id="PTHR12110">
    <property type="entry name" value="HYDROXYPYRUVATE ISOMERASE"/>
    <property type="match status" value="1"/>
</dbReference>
<dbReference type="EMBL" id="JACYFG010000051">
    <property type="protein sequence ID" value="MBD5782135.1"/>
    <property type="molecule type" value="Genomic_DNA"/>
</dbReference>
<dbReference type="InterPro" id="IPR036237">
    <property type="entry name" value="Xyl_isomerase-like_sf"/>
</dbReference>
<dbReference type="PANTHER" id="PTHR12110:SF21">
    <property type="entry name" value="XYLOSE ISOMERASE-LIKE TIM BARREL DOMAIN-CONTAINING PROTEIN"/>
    <property type="match status" value="1"/>
</dbReference>
<dbReference type="SUPFAM" id="SSF51658">
    <property type="entry name" value="Xylose isomerase-like"/>
    <property type="match status" value="1"/>
</dbReference>
<dbReference type="Pfam" id="PF01261">
    <property type="entry name" value="AP_endonuc_2"/>
    <property type="match status" value="1"/>
</dbReference>
<keyword evidence="3" id="KW-1185">Reference proteome</keyword>
<evidence type="ECO:0000313" key="3">
    <source>
        <dbReference type="Proteomes" id="UP000622317"/>
    </source>
</evidence>
<dbReference type="InterPro" id="IPR013022">
    <property type="entry name" value="Xyl_isomerase-like_TIM-brl"/>
</dbReference>
<accession>A0A927FEC3</accession>
<dbReference type="GO" id="GO:0016853">
    <property type="term" value="F:isomerase activity"/>
    <property type="evidence" value="ECO:0007669"/>
    <property type="project" value="UniProtKB-KW"/>
</dbReference>
<gene>
    <name evidence="2" type="ORF">IEN85_21735</name>
</gene>
<dbReference type="InterPro" id="IPR050312">
    <property type="entry name" value="IolE/XylAMocC-like"/>
</dbReference>
<dbReference type="AlphaFoldDB" id="A0A927FEC3"/>
<keyword evidence="2" id="KW-0413">Isomerase</keyword>
<evidence type="ECO:0000313" key="2">
    <source>
        <dbReference type="EMBL" id="MBD5782135.1"/>
    </source>
</evidence>
<dbReference type="Gene3D" id="3.20.20.150">
    <property type="entry name" value="Divalent-metal-dependent TIM barrel enzymes"/>
    <property type="match status" value="1"/>
</dbReference>
<protein>
    <submittedName>
        <fullName evidence="2">Sugar phosphate isomerase/epimerase</fullName>
    </submittedName>
</protein>
<evidence type="ECO:0000259" key="1">
    <source>
        <dbReference type="Pfam" id="PF01261"/>
    </source>
</evidence>
<dbReference type="RefSeq" id="WP_191619201.1">
    <property type="nucleotide sequence ID" value="NZ_JACYFG010000051.1"/>
</dbReference>
<reference evidence="2" key="1">
    <citation type="submission" date="2020-09" db="EMBL/GenBank/DDBJ databases">
        <title>Pelagicoccus enzymogenes sp. nov. with an EPS production, isolated from marine sediment.</title>
        <authorList>
            <person name="Feng X."/>
        </authorList>
    </citation>
    <scope>NUCLEOTIDE SEQUENCE</scope>
    <source>
        <strain evidence="2">NFK12</strain>
    </source>
</reference>
<proteinExistence type="predicted"/>
<sequence length="291" mass="31742">MPKPLSRRSFNRAMLLIGGSFALSSKLAGRELRIPRIGIQSSLSNAPQIHAAGGQFVGLSVAGFLDPFGPEAEFAAKLDEAAKSPIPIYTCNSFIRAKHLHCTGPEANHDEVVAYCEIAFDRAKRAKVSNITFGSSGSRNIPEGFDYDTAIEQFVSLLKRLGPLAAARGVTVSVEQLQSRECNFINRISEVERVVRAANHPNIRGVADFYHMAAEGDTPEQLASAADIIHHVEIAELEGRRVPGTSGQDFRPFLGVLKKADYRGAIGIEGRWEISEIEAAFAEIKKQWIEA</sequence>
<comment type="caution">
    <text evidence="2">The sequence shown here is derived from an EMBL/GenBank/DDBJ whole genome shotgun (WGS) entry which is preliminary data.</text>
</comment>
<dbReference type="Proteomes" id="UP000622317">
    <property type="component" value="Unassembled WGS sequence"/>
</dbReference>
<feature type="domain" description="Xylose isomerase-like TIM barrel" evidence="1">
    <location>
        <begin position="49"/>
        <end position="276"/>
    </location>
</feature>